<organism evidence="2">
    <name type="scientific">Thrips palmi</name>
    <name type="common">Melon thrips</name>
    <dbReference type="NCBI Taxonomy" id="161013"/>
    <lineage>
        <taxon>Eukaryota</taxon>
        <taxon>Metazoa</taxon>
        <taxon>Ecdysozoa</taxon>
        <taxon>Arthropoda</taxon>
        <taxon>Hexapoda</taxon>
        <taxon>Insecta</taxon>
        <taxon>Pterygota</taxon>
        <taxon>Neoptera</taxon>
        <taxon>Paraneoptera</taxon>
        <taxon>Thysanoptera</taxon>
        <taxon>Terebrantia</taxon>
        <taxon>Thripoidea</taxon>
        <taxon>Thripidae</taxon>
        <taxon>Thrips</taxon>
    </lineage>
</organism>
<gene>
    <name evidence="2" type="primary">LOC117648489</name>
</gene>
<name>A0A6P8Z921_THRPL</name>
<dbReference type="InParanoid" id="A0A6P8Z921"/>
<dbReference type="RefSeq" id="XP_034246886.1">
    <property type="nucleotide sequence ID" value="XM_034390995.1"/>
</dbReference>
<protein>
    <submittedName>
        <fullName evidence="2">Uncharacterized protein LOC117648489</fullName>
    </submittedName>
</protein>
<accession>A0A6P8Z921</accession>
<evidence type="ECO:0000313" key="1">
    <source>
        <dbReference type="Proteomes" id="UP000515158"/>
    </source>
</evidence>
<evidence type="ECO:0000313" key="2">
    <source>
        <dbReference type="RefSeq" id="XP_034246886.1"/>
    </source>
</evidence>
<dbReference type="GeneID" id="117648489"/>
<sequence>MLRRDSGRTAARPALLLQPCSRPGRPWLSTCQVPLGQRCGFSTHLRRQVLSACSAGVHHAVTTRGPSSPCCHHSRTVRRLRCDGDVHQGSSFCLRCKSRVSSIVVQEACESAGMHSGLTCITHQLKAFVGAARTEMYVCRDCSWLSWKYVG</sequence>
<dbReference type="AlphaFoldDB" id="A0A6P8Z921"/>
<dbReference type="KEGG" id="tpal:117648489"/>
<dbReference type="Proteomes" id="UP000515158">
    <property type="component" value="Unplaced"/>
</dbReference>
<proteinExistence type="predicted"/>
<reference evidence="2" key="1">
    <citation type="submission" date="2025-08" db="UniProtKB">
        <authorList>
            <consortium name="RefSeq"/>
        </authorList>
    </citation>
    <scope>IDENTIFICATION</scope>
    <source>
        <tissue evidence="2">Total insect</tissue>
    </source>
</reference>
<keyword evidence="1" id="KW-1185">Reference proteome</keyword>